<evidence type="ECO:0000313" key="2">
    <source>
        <dbReference type="EMBL" id="MEZ2738223.1"/>
    </source>
</evidence>
<keyword evidence="1" id="KW-1133">Transmembrane helix</keyword>
<keyword evidence="3" id="KW-1185">Reference proteome</keyword>
<name>A0ABV4ICW0_9BURK</name>
<gene>
    <name evidence="2" type="ORF">ACBP88_01920</name>
</gene>
<dbReference type="Pfam" id="PF16074">
    <property type="entry name" value="PilW"/>
    <property type="match status" value="1"/>
</dbReference>
<sequence length="298" mass="32499">MRAPLYATMTTNRCHRQHQKGLSLVELMVGIAIGLLTVAVAMGALMASRSVTATVSDSSLLQQQSAYAFRVLAQQLRQAGSMRLNLAAQKTDGAAIEITDLVAFETQAPGFNPNLDIIQGVDAPGTNQFQLTVGYRNYTEQLHIASAANNNRESLLRNCLGEQGSNDRILSRFVLRNNTLSCAGEGNAQPIVDNVANFQVRYLLQTTPHGNPQMQYMNAATVNGRWAQVFAVEVCLVLYGNEVIDMPAGSSYTDCPSADGVIATVDMTALEQPRNRRMHKTFRSVFQLRSQGLLQTSS</sequence>
<keyword evidence="1" id="KW-0812">Transmembrane</keyword>
<keyword evidence="1" id="KW-0472">Membrane</keyword>
<feature type="transmembrane region" description="Helical" evidence="1">
    <location>
        <begin position="21"/>
        <end position="46"/>
    </location>
</feature>
<dbReference type="Pfam" id="PF07963">
    <property type="entry name" value="N_methyl"/>
    <property type="match status" value="1"/>
</dbReference>
<reference evidence="2 3" key="1">
    <citation type="submission" date="2024-08" db="EMBL/GenBank/DDBJ databases">
        <authorList>
            <person name="Feng Z."/>
            <person name="Ronholm J."/>
        </authorList>
    </citation>
    <scope>NUCLEOTIDE SEQUENCE [LARGE SCALE GENOMIC DNA]</scope>
    <source>
        <strain evidence="2 3">4-AB0-8</strain>
    </source>
</reference>
<dbReference type="InterPro" id="IPR032092">
    <property type="entry name" value="PilW"/>
</dbReference>
<evidence type="ECO:0000256" key="1">
    <source>
        <dbReference type="SAM" id="Phobius"/>
    </source>
</evidence>
<proteinExistence type="predicted"/>
<evidence type="ECO:0000313" key="3">
    <source>
        <dbReference type="Proteomes" id="UP001567350"/>
    </source>
</evidence>
<dbReference type="Proteomes" id="UP001567350">
    <property type="component" value="Unassembled WGS sequence"/>
</dbReference>
<dbReference type="InterPro" id="IPR012902">
    <property type="entry name" value="N_methyl_site"/>
</dbReference>
<dbReference type="EMBL" id="JBGJLR010000001">
    <property type="protein sequence ID" value="MEZ2738223.1"/>
    <property type="molecule type" value="Genomic_DNA"/>
</dbReference>
<protein>
    <submittedName>
        <fullName evidence="2">PilW family protein</fullName>
    </submittedName>
</protein>
<accession>A0ABV4ICW0</accession>
<comment type="caution">
    <text evidence="2">The sequence shown here is derived from an EMBL/GenBank/DDBJ whole genome shotgun (WGS) entry which is preliminary data.</text>
</comment>
<dbReference type="PROSITE" id="PS00409">
    <property type="entry name" value="PROKAR_NTER_METHYL"/>
    <property type="match status" value="1"/>
</dbReference>
<organism evidence="2 3">
    <name type="scientific">Comamonas jiangduensis</name>
    <dbReference type="NCBI Taxonomy" id="1194168"/>
    <lineage>
        <taxon>Bacteria</taxon>
        <taxon>Pseudomonadati</taxon>
        <taxon>Pseudomonadota</taxon>
        <taxon>Betaproteobacteria</taxon>
        <taxon>Burkholderiales</taxon>
        <taxon>Comamonadaceae</taxon>
        <taxon>Comamonas</taxon>
    </lineage>
</organism>
<dbReference type="RefSeq" id="WP_370889902.1">
    <property type="nucleotide sequence ID" value="NZ_JBGJLR010000001.1"/>
</dbReference>